<evidence type="ECO:0000313" key="5">
    <source>
        <dbReference type="EMBL" id="VVU95279.1"/>
    </source>
</evidence>
<gene>
    <name evidence="5" type="ORF">CPAV1605_1027</name>
</gene>
<keyword evidence="4 5" id="KW-0808">Transferase</keyword>
<dbReference type="Pfam" id="PF02548">
    <property type="entry name" value="Pantoate_transf"/>
    <property type="match status" value="1"/>
</dbReference>
<dbReference type="FunFam" id="3.20.20.60:FF:000003">
    <property type="entry name" value="3-methyl-2-oxobutanoate hydroxymethyltransferase"/>
    <property type="match status" value="1"/>
</dbReference>
<dbReference type="GO" id="GO:0015940">
    <property type="term" value="P:pantothenate biosynthetic process"/>
    <property type="evidence" value="ECO:0007669"/>
    <property type="project" value="InterPro"/>
</dbReference>
<dbReference type="PANTHER" id="PTHR20881">
    <property type="entry name" value="3-METHYL-2-OXOBUTANOATE HYDROXYMETHYLTRANSFERASE"/>
    <property type="match status" value="1"/>
</dbReference>
<dbReference type="Gene3D" id="3.20.20.60">
    <property type="entry name" value="Phosphoenolpyruvate-binding domains"/>
    <property type="match status" value="1"/>
</dbReference>
<evidence type="ECO:0000256" key="2">
    <source>
        <dbReference type="ARBA" id="ARBA00008676"/>
    </source>
</evidence>
<protein>
    <recommendedName>
        <fullName evidence="3">3-methyl-2-oxobutanoate hydroxymethyltransferase</fullName>
        <ecNumber evidence="3">2.1.2.11</ecNumber>
    </recommendedName>
</protein>
<dbReference type="InterPro" id="IPR040442">
    <property type="entry name" value="Pyrv_kinase-like_dom_sf"/>
</dbReference>
<dbReference type="AlphaFoldDB" id="A0A5E8CKQ0"/>
<dbReference type="NCBIfam" id="NF001452">
    <property type="entry name" value="PRK00311.1"/>
    <property type="match status" value="1"/>
</dbReference>
<dbReference type="PANTHER" id="PTHR20881:SF0">
    <property type="entry name" value="3-METHYL-2-OXOBUTANOATE HYDROXYMETHYLTRANSFERASE"/>
    <property type="match status" value="1"/>
</dbReference>
<dbReference type="GO" id="GO:0008168">
    <property type="term" value="F:methyltransferase activity"/>
    <property type="evidence" value="ECO:0007669"/>
    <property type="project" value="UniProtKB-KW"/>
</dbReference>
<evidence type="ECO:0000256" key="1">
    <source>
        <dbReference type="ARBA" id="ARBA00005033"/>
    </source>
</evidence>
<evidence type="ECO:0000256" key="3">
    <source>
        <dbReference type="ARBA" id="ARBA00012618"/>
    </source>
</evidence>
<accession>A0A5E8CKQ0</accession>
<dbReference type="GO" id="GO:0003864">
    <property type="term" value="F:3-methyl-2-oxobutanoate hydroxymethyltransferase activity"/>
    <property type="evidence" value="ECO:0007669"/>
    <property type="project" value="UniProtKB-EC"/>
</dbReference>
<dbReference type="CDD" id="cd06557">
    <property type="entry name" value="KPHMT-like"/>
    <property type="match status" value="1"/>
</dbReference>
<reference evidence="5" key="1">
    <citation type="submission" date="2019-09" db="EMBL/GenBank/DDBJ databases">
        <authorList>
            <person name="Needham M D."/>
        </authorList>
    </citation>
    <scope>NUCLEOTIDE SEQUENCE</scope>
</reference>
<evidence type="ECO:0000256" key="4">
    <source>
        <dbReference type="ARBA" id="ARBA00022679"/>
    </source>
</evidence>
<comment type="pathway">
    <text evidence="1">Cofactor biosynthesis; (R)-pantothenate biosynthesis; (R)-pantoate from 3-methyl-2-oxobutanoate: step 1/2.</text>
</comment>
<dbReference type="InterPro" id="IPR003700">
    <property type="entry name" value="Pantoate_hydroxy_MeTrfase"/>
</dbReference>
<dbReference type="InterPro" id="IPR015813">
    <property type="entry name" value="Pyrv/PenolPyrv_kinase-like_dom"/>
</dbReference>
<dbReference type="SUPFAM" id="SSF51621">
    <property type="entry name" value="Phosphoenolpyruvate/pyruvate domain"/>
    <property type="match status" value="1"/>
</dbReference>
<organism evidence="5">
    <name type="scientific">seawater metagenome</name>
    <dbReference type="NCBI Taxonomy" id="1561972"/>
    <lineage>
        <taxon>unclassified sequences</taxon>
        <taxon>metagenomes</taxon>
        <taxon>ecological metagenomes</taxon>
    </lineage>
</organism>
<dbReference type="HAMAP" id="MF_00156">
    <property type="entry name" value="PanB"/>
    <property type="match status" value="1"/>
</dbReference>
<dbReference type="GO" id="GO:0000287">
    <property type="term" value="F:magnesium ion binding"/>
    <property type="evidence" value="ECO:0007669"/>
    <property type="project" value="TreeGrafter"/>
</dbReference>
<comment type="similarity">
    <text evidence="2">Belongs to the PanB family.</text>
</comment>
<dbReference type="EMBL" id="CABVLZ010000004">
    <property type="protein sequence ID" value="VVU95279.1"/>
    <property type="molecule type" value="Genomic_DNA"/>
</dbReference>
<dbReference type="EC" id="2.1.2.11" evidence="3"/>
<dbReference type="NCBIfam" id="TIGR00222">
    <property type="entry name" value="panB"/>
    <property type="match status" value="1"/>
</dbReference>
<dbReference type="PIRSF" id="PIRSF000388">
    <property type="entry name" value="Pantoate_hydroxy_MeTrfase"/>
    <property type="match status" value="1"/>
</dbReference>
<name>A0A5E8CKQ0_9ZZZZ</name>
<dbReference type="GO" id="GO:0005739">
    <property type="term" value="C:mitochondrion"/>
    <property type="evidence" value="ECO:0007669"/>
    <property type="project" value="TreeGrafter"/>
</dbReference>
<sequence length="307" mass="34291">MFSLRLNSIKKGIIRCSSSWNRKSNSKMTVKKLADKKKNNDKITMLTAYDFTSAYYINNSHIDIALVGDSLGMTIQGHSDTLKVTMDNMIYHSEIVSRTCQNPLIITDLPAGSYEESKKDAVNNSFDLIKKGGVDAVKIEGGKDRKNVIESVIKAGIPVMGHIGLQPQSIKQLGSFAAQGRDYESAKNIYYDALVLQDIGCFALVVECIPSLLAQKISQNLNIPVIGIGSGSHCDGQVLVYHDLLGMLPIVPNFAKKYCNSYNIIEDSINEFREDVKENTFKCRKEIDFSSKEDKYKFLNLINEIQR</sequence>
<keyword evidence="5" id="KW-0489">Methyltransferase</keyword>
<dbReference type="GO" id="GO:0032259">
    <property type="term" value="P:methylation"/>
    <property type="evidence" value="ECO:0007669"/>
    <property type="project" value="UniProtKB-KW"/>
</dbReference>
<proteinExistence type="inferred from homology"/>